<name>A0A4Y3KNM2_9CELL</name>
<evidence type="ECO:0000256" key="1">
    <source>
        <dbReference type="SAM" id="Phobius"/>
    </source>
</evidence>
<keyword evidence="1" id="KW-1133">Transmembrane helix</keyword>
<protein>
    <recommendedName>
        <fullName evidence="2">CAAX prenyl protease 2/Lysostaphin resistance protein A-like domain-containing protein</fullName>
    </recommendedName>
</protein>
<evidence type="ECO:0000259" key="2">
    <source>
        <dbReference type="Pfam" id="PF02517"/>
    </source>
</evidence>
<proteinExistence type="predicted"/>
<gene>
    <name evidence="3" type="ORF">CGE01nite_22250</name>
</gene>
<comment type="caution">
    <text evidence="3">The sequence shown here is derived from an EMBL/GenBank/DDBJ whole genome shotgun (WGS) entry which is preliminary data.</text>
</comment>
<accession>A0A4Y3KNM2</accession>
<feature type="transmembrane region" description="Helical" evidence="1">
    <location>
        <begin position="59"/>
        <end position="75"/>
    </location>
</feature>
<feature type="transmembrane region" description="Helical" evidence="1">
    <location>
        <begin position="82"/>
        <end position="102"/>
    </location>
</feature>
<keyword evidence="1" id="KW-0812">Transmembrane</keyword>
<evidence type="ECO:0000313" key="3">
    <source>
        <dbReference type="EMBL" id="GEA84974.1"/>
    </source>
</evidence>
<dbReference type="Pfam" id="PF02517">
    <property type="entry name" value="Rce1-like"/>
    <property type="match status" value="1"/>
</dbReference>
<organism evidence="3 4">
    <name type="scientific">Cellulomonas gelida</name>
    <dbReference type="NCBI Taxonomy" id="1712"/>
    <lineage>
        <taxon>Bacteria</taxon>
        <taxon>Bacillati</taxon>
        <taxon>Actinomycetota</taxon>
        <taxon>Actinomycetes</taxon>
        <taxon>Micrococcales</taxon>
        <taxon>Cellulomonadaceae</taxon>
        <taxon>Cellulomonas</taxon>
    </lineage>
</organism>
<dbReference type="EMBL" id="BJLQ01000023">
    <property type="protein sequence ID" value="GEA84974.1"/>
    <property type="molecule type" value="Genomic_DNA"/>
</dbReference>
<reference evidence="3 4" key="1">
    <citation type="submission" date="2019-06" db="EMBL/GenBank/DDBJ databases">
        <title>Whole genome shotgun sequence of Cellulomonas gelida NBRC 3748.</title>
        <authorList>
            <person name="Hosoyama A."/>
            <person name="Uohara A."/>
            <person name="Ohji S."/>
            <person name="Ichikawa N."/>
        </authorList>
    </citation>
    <scope>NUCLEOTIDE SEQUENCE [LARGE SCALE GENOMIC DNA]</scope>
    <source>
        <strain evidence="3 4">NBRC 3748</strain>
    </source>
</reference>
<feature type="domain" description="CAAX prenyl protease 2/Lysostaphin resistance protein A-like" evidence="2">
    <location>
        <begin position="11"/>
        <end position="96"/>
    </location>
</feature>
<dbReference type="Proteomes" id="UP000320461">
    <property type="component" value="Unassembled WGS sequence"/>
</dbReference>
<keyword evidence="4" id="KW-1185">Reference proteome</keyword>
<dbReference type="AlphaFoldDB" id="A0A4Y3KNM2"/>
<dbReference type="InterPro" id="IPR003675">
    <property type="entry name" value="Rce1/LyrA-like_dom"/>
</dbReference>
<dbReference type="RefSeq" id="WP_170210949.1">
    <property type="nucleotide sequence ID" value="NZ_BMOJ01000001.1"/>
</dbReference>
<dbReference type="GO" id="GO:0004175">
    <property type="term" value="F:endopeptidase activity"/>
    <property type="evidence" value="ECO:0007669"/>
    <property type="project" value="UniProtKB-ARBA"/>
</dbReference>
<sequence length="103" mass="10885">MSNKTTGQYGAVNSLFEELLWRAGMADMLAPRDSTAAPWLIMVSLGFGLSHLYGTPGGWTGVVATACFGLAMAALRFCCRGSILLCVAVHAIADLVLLGMLYV</sequence>
<evidence type="ECO:0000313" key="4">
    <source>
        <dbReference type="Proteomes" id="UP000320461"/>
    </source>
</evidence>
<dbReference type="GO" id="GO:0080120">
    <property type="term" value="P:CAAX-box protein maturation"/>
    <property type="evidence" value="ECO:0007669"/>
    <property type="project" value="UniProtKB-ARBA"/>
</dbReference>
<keyword evidence="1" id="KW-0472">Membrane</keyword>